<comment type="caution">
    <text evidence="2">The sequence shown here is derived from an EMBL/GenBank/DDBJ whole genome shotgun (WGS) entry which is preliminary data.</text>
</comment>
<keyword evidence="1" id="KW-0812">Transmembrane</keyword>
<keyword evidence="3" id="KW-1185">Reference proteome</keyword>
<dbReference type="Proteomes" id="UP000317036">
    <property type="component" value="Unassembled WGS sequence"/>
</dbReference>
<name>A0A559K635_9BACL</name>
<organism evidence="2 3">
    <name type="scientific">Paenibacillus cremeus</name>
    <dbReference type="NCBI Taxonomy" id="2163881"/>
    <lineage>
        <taxon>Bacteria</taxon>
        <taxon>Bacillati</taxon>
        <taxon>Bacillota</taxon>
        <taxon>Bacilli</taxon>
        <taxon>Bacillales</taxon>
        <taxon>Paenibacillaceae</taxon>
        <taxon>Paenibacillus</taxon>
    </lineage>
</organism>
<feature type="transmembrane region" description="Helical" evidence="1">
    <location>
        <begin position="79"/>
        <end position="100"/>
    </location>
</feature>
<evidence type="ECO:0000256" key="1">
    <source>
        <dbReference type="SAM" id="Phobius"/>
    </source>
</evidence>
<keyword evidence="1" id="KW-0472">Membrane</keyword>
<sequence length="187" mass="20545">MKNSTPFRDLAAAQGLIAVVLFLLMPLAAAFGPGSHPAAGLLHGLGASFTLLMATYTLHAYVGYARGNAKAETALRLRLLLTNVLTLCTIVAGNWLYVYYQAPDGASEWLQLHVPAGHWVLMEYKEFVSLLAFPFGVTASVLLQRQVRSKRPAVEFRYVIGLLLTLVWLSLLIGFVFGLVLARWRTV</sequence>
<proteinExistence type="predicted"/>
<dbReference type="AlphaFoldDB" id="A0A559K635"/>
<evidence type="ECO:0000313" key="2">
    <source>
        <dbReference type="EMBL" id="TVY07604.1"/>
    </source>
</evidence>
<dbReference type="OrthoDB" id="2593148at2"/>
<reference evidence="2 3" key="1">
    <citation type="submission" date="2019-07" db="EMBL/GenBank/DDBJ databases">
        <authorList>
            <person name="Kim J."/>
        </authorList>
    </citation>
    <scope>NUCLEOTIDE SEQUENCE [LARGE SCALE GENOMIC DNA]</scope>
    <source>
        <strain evidence="2 3">JC52</strain>
    </source>
</reference>
<feature type="transmembrane region" description="Helical" evidence="1">
    <location>
        <begin position="127"/>
        <end position="144"/>
    </location>
</feature>
<keyword evidence="1" id="KW-1133">Transmembrane helix</keyword>
<evidence type="ECO:0000313" key="3">
    <source>
        <dbReference type="Proteomes" id="UP000317036"/>
    </source>
</evidence>
<feature type="transmembrane region" description="Helical" evidence="1">
    <location>
        <begin position="156"/>
        <end position="182"/>
    </location>
</feature>
<gene>
    <name evidence="2" type="ORF">FPZ49_22945</name>
</gene>
<protein>
    <submittedName>
        <fullName evidence="2">Uncharacterized protein</fullName>
    </submittedName>
</protein>
<accession>A0A559K635</accession>
<dbReference type="EMBL" id="VNJI01000034">
    <property type="protein sequence ID" value="TVY07604.1"/>
    <property type="molecule type" value="Genomic_DNA"/>
</dbReference>
<feature type="transmembrane region" description="Helical" evidence="1">
    <location>
        <begin position="40"/>
        <end position="58"/>
    </location>
</feature>
<dbReference type="RefSeq" id="WP_144851393.1">
    <property type="nucleotide sequence ID" value="NZ_VNJI01000034.1"/>
</dbReference>